<dbReference type="Gene3D" id="1.10.20.60">
    <property type="entry name" value="Glu-tRNAGln amidotransferase C subunit, N-terminal domain"/>
    <property type="match status" value="1"/>
</dbReference>
<dbReference type="OrthoDB" id="9813938at2"/>
<dbReference type="Pfam" id="PF02686">
    <property type="entry name" value="GatC"/>
    <property type="match status" value="1"/>
</dbReference>
<keyword evidence="6" id="KW-0808">Transferase</keyword>
<gene>
    <name evidence="6" type="ORF">SAMN05192585_1603</name>
</gene>
<keyword evidence="7" id="KW-1185">Reference proteome</keyword>
<evidence type="ECO:0000313" key="7">
    <source>
        <dbReference type="Proteomes" id="UP000199182"/>
    </source>
</evidence>
<dbReference type="GO" id="GO:0006450">
    <property type="term" value="P:regulation of translational fidelity"/>
    <property type="evidence" value="ECO:0007669"/>
    <property type="project" value="InterPro"/>
</dbReference>
<evidence type="ECO:0000256" key="1">
    <source>
        <dbReference type="ARBA" id="ARBA00010757"/>
    </source>
</evidence>
<dbReference type="STRING" id="258515.SAMN05192585_1603"/>
<dbReference type="NCBIfam" id="TIGR00135">
    <property type="entry name" value="gatC"/>
    <property type="match status" value="1"/>
</dbReference>
<evidence type="ECO:0000256" key="5">
    <source>
        <dbReference type="ARBA" id="ARBA00047913"/>
    </source>
</evidence>
<protein>
    <submittedName>
        <fullName evidence="6">Aspartyl/glutamyl-tRNA(Asn/Gln) amidotransferase subunit C</fullName>
    </submittedName>
</protein>
<dbReference type="InterPro" id="IPR003837">
    <property type="entry name" value="GatC"/>
</dbReference>
<dbReference type="SUPFAM" id="SSF141000">
    <property type="entry name" value="Glu-tRNAGln amidotransferase C subunit"/>
    <property type="match status" value="1"/>
</dbReference>
<dbReference type="AlphaFoldDB" id="A0A1H0H2S8"/>
<name>A0A1H0H2S8_9FIRM</name>
<organism evidence="6 7">
    <name type="scientific">Acetanaerobacterium elongatum</name>
    <dbReference type="NCBI Taxonomy" id="258515"/>
    <lineage>
        <taxon>Bacteria</taxon>
        <taxon>Bacillati</taxon>
        <taxon>Bacillota</taxon>
        <taxon>Clostridia</taxon>
        <taxon>Eubacteriales</taxon>
        <taxon>Oscillospiraceae</taxon>
        <taxon>Acetanaerobacterium</taxon>
    </lineage>
</organism>
<evidence type="ECO:0000313" key="6">
    <source>
        <dbReference type="EMBL" id="SDO13364.1"/>
    </source>
</evidence>
<comment type="catalytic activity">
    <reaction evidence="4">
        <text>L-aspartyl-tRNA(Asn) + L-glutamine + ATP + H2O = L-asparaginyl-tRNA(Asn) + L-glutamate + ADP + phosphate + 2 H(+)</text>
        <dbReference type="Rhea" id="RHEA:14513"/>
        <dbReference type="Rhea" id="RHEA-COMP:9674"/>
        <dbReference type="Rhea" id="RHEA-COMP:9677"/>
        <dbReference type="ChEBI" id="CHEBI:15377"/>
        <dbReference type="ChEBI" id="CHEBI:15378"/>
        <dbReference type="ChEBI" id="CHEBI:29985"/>
        <dbReference type="ChEBI" id="CHEBI:30616"/>
        <dbReference type="ChEBI" id="CHEBI:43474"/>
        <dbReference type="ChEBI" id="CHEBI:58359"/>
        <dbReference type="ChEBI" id="CHEBI:78515"/>
        <dbReference type="ChEBI" id="CHEBI:78516"/>
        <dbReference type="ChEBI" id="CHEBI:456216"/>
    </reaction>
</comment>
<dbReference type="EMBL" id="FNID01000060">
    <property type="protein sequence ID" value="SDO13364.1"/>
    <property type="molecule type" value="Genomic_DNA"/>
</dbReference>
<dbReference type="InterPro" id="IPR036113">
    <property type="entry name" value="Asp/Glu-ADT_sf_sub_c"/>
</dbReference>
<evidence type="ECO:0000256" key="4">
    <source>
        <dbReference type="ARBA" id="ARBA00047380"/>
    </source>
</evidence>
<comment type="similarity">
    <text evidence="1">Belongs to the GatC family.</text>
</comment>
<evidence type="ECO:0000256" key="2">
    <source>
        <dbReference type="ARBA" id="ARBA00011123"/>
    </source>
</evidence>
<dbReference type="Proteomes" id="UP000199182">
    <property type="component" value="Unassembled WGS sequence"/>
</dbReference>
<proteinExistence type="inferred from homology"/>
<accession>A0A1H0H2S8</accession>
<sequence length="93" mass="10369">MAVTKEEILDIALLSKLWVDESELDKLTEDMAGIIAFADTINAVGESAEDFDNINNLSNVFREDTVVPSYDRSLILKNVNGGENGYFPVKKRM</sequence>
<comment type="subunit">
    <text evidence="2">Heterotrimer of A, B and C subunits.</text>
</comment>
<comment type="function">
    <text evidence="3">Allows the formation of correctly charged Asn-tRNA(Asn) or Gln-tRNA(Gln) through the transamidation of misacylated Asp-tRNA(Asn) or Glu-tRNA(Gln) in organisms which lack either or both of asparaginyl-tRNA or glutaminyl-tRNA synthetases. The reaction takes place in the presence of glutamine and ATP through an activated phospho-Asp-tRNA(Asn) or phospho-Glu-tRNA(Gln).</text>
</comment>
<comment type="catalytic activity">
    <reaction evidence="5">
        <text>L-glutamyl-tRNA(Gln) + L-glutamine + ATP + H2O = L-glutaminyl-tRNA(Gln) + L-glutamate + ADP + phosphate + H(+)</text>
        <dbReference type="Rhea" id="RHEA:17521"/>
        <dbReference type="Rhea" id="RHEA-COMP:9681"/>
        <dbReference type="Rhea" id="RHEA-COMP:9684"/>
        <dbReference type="ChEBI" id="CHEBI:15377"/>
        <dbReference type="ChEBI" id="CHEBI:15378"/>
        <dbReference type="ChEBI" id="CHEBI:29985"/>
        <dbReference type="ChEBI" id="CHEBI:30616"/>
        <dbReference type="ChEBI" id="CHEBI:43474"/>
        <dbReference type="ChEBI" id="CHEBI:58359"/>
        <dbReference type="ChEBI" id="CHEBI:78520"/>
        <dbReference type="ChEBI" id="CHEBI:78521"/>
        <dbReference type="ChEBI" id="CHEBI:456216"/>
    </reaction>
</comment>
<reference evidence="6 7" key="1">
    <citation type="submission" date="2016-10" db="EMBL/GenBank/DDBJ databases">
        <authorList>
            <person name="de Groot N.N."/>
        </authorList>
    </citation>
    <scope>NUCLEOTIDE SEQUENCE [LARGE SCALE GENOMIC DNA]</scope>
    <source>
        <strain evidence="6 7">CGMCC 1.5012</strain>
    </source>
</reference>
<evidence type="ECO:0000256" key="3">
    <source>
        <dbReference type="ARBA" id="ARBA00024799"/>
    </source>
</evidence>
<dbReference type="GO" id="GO:0016740">
    <property type="term" value="F:transferase activity"/>
    <property type="evidence" value="ECO:0007669"/>
    <property type="project" value="UniProtKB-KW"/>
</dbReference>